<dbReference type="GO" id="GO:0008237">
    <property type="term" value="F:metallopeptidase activity"/>
    <property type="evidence" value="ECO:0007669"/>
    <property type="project" value="UniProtKB-KW"/>
</dbReference>
<evidence type="ECO:0000256" key="4">
    <source>
        <dbReference type="ARBA" id="ARBA00022475"/>
    </source>
</evidence>
<dbReference type="OrthoDB" id="9800627at2"/>
<evidence type="ECO:0000256" key="3">
    <source>
        <dbReference type="ARBA" id="ARBA00007931"/>
    </source>
</evidence>
<evidence type="ECO:0000259" key="14">
    <source>
        <dbReference type="Pfam" id="PF02163"/>
    </source>
</evidence>
<evidence type="ECO:0000313" key="16">
    <source>
        <dbReference type="Proteomes" id="UP000612349"/>
    </source>
</evidence>
<dbReference type="InterPro" id="IPR052348">
    <property type="entry name" value="Metallopeptidase_M50B"/>
</dbReference>
<keyword evidence="12 13" id="KW-0472">Membrane</keyword>
<dbReference type="PANTHER" id="PTHR35864:SF1">
    <property type="entry name" value="ZINC METALLOPROTEASE YWHC-RELATED"/>
    <property type="match status" value="1"/>
</dbReference>
<evidence type="ECO:0000256" key="6">
    <source>
        <dbReference type="ARBA" id="ARBA00022692"/>
    </source>
</evidence>
<evidence type="ECO:0000256" key="2">
    <source>
        <dbReference type="ARBA" id="ARBA00004651"/>
    </source>
</evidence>
<keyword evidence="11" id="KW-0482">Metalloprotease</keyword>
<evidence type="ECO:0000256" key="5">
    <source>
        <dbReference type="ARBA" id="ARBA00022670"/>
    </source>
</evidence>
<keyword evidence="10 13" id="KW-1133">Transmembrane helix</keyword>
<comment type="similarity">
    <text evidence="3">Belongs to the peptidase M50B family.</text>
</comment>
<evidence type="ECO:0000313" key="15">
    <source>
        <dbReference type="EMBL" id="GGD69706.1"/>
    </source>
</evidence>
<comment type="subcellular location">
    <subcellularLocation>
        <location evidence="2">Cell membrane</location>
        <topology evidence="2">Multi-pass membrane protein</topology>
    </subcellularLocation>
</comment>
<comment type="cofactor">
    <cofactor evidence="1">
        <name>Zn(2+)</name>
        <dbReference type="ChEBI" id="CHEBI:29105"/>
    </cofactor>
</comment>
<evidence type="ECO:0000256" key="10">
    <source>
        <dbReference type="ARBA" id="ARBA00022989"/>
    </source>
</evidence>
<evidence type="ECO:0000256" key="9">
    <source>
        <dbReference type="ARBA" id="ARBA00022833"/>
    </source>
</evidence>
<feature type="transmembrane region" description="Helical" evidence="13">
    <location>
        <begin position="90"/>
        <end position="118"/>
    </location>
</feature>
<dbReference type="CDD" id="cd06158">
    <property type="entry name" value="S2P-M50_like_1"/>
    <property type="match status" value="1"/>
</dbReference>
<keyword evidence="8" id="KW-0378">Hydrolase</keyword>
<reference evidence="15" key="1">
    <citation type="journal article" date="2014" name="Int. J. Syst. Evol. Microbiol.">
        <title>Complete genome sequence of Corynebacterium casei LMG S-19264T (=DSM 44701T), isolated from a smear-ripened cheese.</title>
        <authorList>
            <consortium name="US DOE Joint Genome Institute (JGI-PGF)"/>
            <person name="Walter F."/>
            <person name="Albersmeier A."/>
            <person name="Kalinowski J."/>
            <person name="Ruckert C."/>
        </authorList>
    </citation>
    <scope>NUCLEOTIDE SEQUENCE</scope>
    <source>
        <strain evidence="15">CGMCC 1.15360</strain>
    </source>
</reference>
<evidence type="ECO:0000256" key="12">
    <source>
        <dbReference type="ARBA" id="ARBA00023136"/>
    </source>
</evidence>
<dbReference type="AlphaFoldDB" id="A0A916Z1W8"/>
<sequence length="228" mass="24558">MSDTILLAAILIPCLVIAIVFHEVSHGWAALALGDPTAKERRRLSLNPIRHVDPVGTVLLPGAMALIGGPIFGWAKPVPVNKWRLNNPRFGMMAVAAAGPASNFVMATLAAVVLGLVVRGFVPGVDPTFWQGTAVSALDYFIVINVFLAFFNLLPIPPFDGSHIVEGLLPRSMAASYEKLRGVGMAFLFVIIGISWFFPSLSIIENVVWPPVEYLRGIFISLAEVIAS</sequence>
<evidence type="ECO:0000256" key="7">
    <source>
        <dbReference type="ARBA" id="ARBA00022723"/>
    </source>
</evidence>
<dbReference type="GO" id="GO:0046872">
    <property type="term" value="F:metal ion binding"/>
    <property type="evidence" value="ECO:0007669"/>
    <property type="project" value="UniProtKB-KW"/>
</dbReference>
<evidence type="ECO:0000256" key="13">
    <source>
        <dbReference type="SAM" id="Phobius"/>
    </source>
</evidence>
<dbReference type="EMBL" id="BMIP01000003">
    <property type="protein sequence ID" value="GGD69706.1"/>
    <property type="molecule type" value="Genomic_DNA"/>
</dbReference>
<comment type="caution">
    <text evidence="15">The sequence shown here is derived from an EMBL/GenBank/DDBJ whole genome shotgun (WGS) entry which is preliminary data.</text>
</comment>
<keyword evidence="16" id="KW-1185">Reference proteome</keyword>
<keyword evidence="9" id="KW-0862">Zinc</keyword>
<dbReference type="InterPro" id="IPR044537">
    <property type="entry name" value="Rip2-like"/>
</dbReference>
<evidence type="ECO:0000256" key="11">
    <source>
        <dbReference type="ARBA" id="ARBA00023049"/>
    </source>
</evidence>
<evidence type="ECO:0000256" key="1">
    <source>
        <dbReference type="ARBA" id="ARBA00001947"/>
    </source>
</evidence>
<feature type="domain" description="Peptidase M50" evidence="14">
    <location>
        <begin position="131"/>
        <end position="190"/>
    </location>
</feature>
<reference evidence="15" key="2">
    <citation type="submission" date="2020-09" db="EMBL/GenBank/DDBJ databases">
        <authorList>
            <person name="Sun Q."/>
            <person name="Zhou Y."/>
        </authorList>
    </citation>
    <scope>NUCLEOTIDE SEQUENCE</scope>
    <source>
        <strain evidence="15">CGMCC 1.15360</strain>
    </source>
</reference>
<feature type="transmembrane region" description="Helical" evidence="13">
    <location>
        <begin position="58"/>
        <end position="78"/>
    </location>
</feature>
<dbReference type="GO" id="GO:0005886">
    <property type="term" value="C:plasma membrane"/>
    <property type="evidence" value="ECO:0007669"/>
    <property type="project" value="UniProtKB-SubCell"/>
</dbReference>
<dbReference type="RefSeq" id="WP_066771776.1">
    <property type="nucleotide sequence ID" value="NZ_BMIP01000003.1"/>
</dbReference>
<keyword evidence="6 13" id="KW-0812">Transmembrane</keyword>
<proteinExistence type="inferred from homology"/>
<organism evidence="15 16">
    <name type="scientific">Croceicoccus mobilis</name>
    <dbReference type="NCBI Taxonomy" id="1703339"/>
    <lineage>
        <taxon>Bacteria</taxon>
        <taxon>Pseudomonadati</taxon>
        <taxon>Pseudomonadota</taxon>
        <taxon>Alphaproteobacteria</taxon>
        <taxon>Sphingomonadales</taxon>
        <taxon>Erythrobacteraceae</taxon>
        <taxon>Croceicoccus</taxon>
    </lineage>
</organism>
<dbReference type="Proteomes" id="UP000612349">
    <property type="component" value="Unassembled WGS sequence"/>
</dbReference>
<keyword evidence="5" id="KW-0645">Protease</keyword>
<accession>A0A916Z1W8</accession>
<feature type="transmembrane region" description="Helical" evidence="13">
    <location>
        <begin position="138"/>
        <end position="159"/>
    </location>
</feature>
<keyword evidence="4" id="KW-1003">Cell membrane</keyword>
<feature type="transmembrane region" description="Helical" evidence="13">
    <location>
        <begin position="180"/>
        <end position="198"/>
    </location>
</feature>
<dbReference type="GO" id="GO:0006508">
    <property type="term" value="P:proteolysis"/>
    <property type="evidence" value="ECO:0007669"/>
    <property type="project" value="UniProtKB-KW"/>
</dbReference>
<name>A0A916Z1W8_9SPHN</name>
<evidence type="ECO:0000256" key="8">
    <source>
        <dbReference type="ARBA" id="ARBA00022801"/>
    </source>
</evidence>
<dbReference type="Pfam" id="PF02163">
    <property type="entry name" value="Peptidase_M50"/>
    <property type="match status" value="1"/>
</dbReference>
<dbReference type="PANTHER" id="PTHR35864">
    <property type="entry name" value="ZINC METALLOPROTEASE MJ0611-RELATED"/>
    <property type="match status" value="1"/>
</dbReference>
<protein>
    <submittedName>
        <fullName evidence="15">Peptidase M50</fullName>
    </submittedName>
</protein>
<keyword evidence="7" id="KW-0479">Metal-binding</keyword>
<dbReference type="InterPro" id="IPR008915">
    <property type="entry name" value="Peptidase_M50"/>
</dbReference>
<gene>
    <name evidence="15" type="ORF">GCM10010990_19060</name>
</gene>